<protein>
    <submittedName>
        <fullName evidence="2">Uncharacterized protein</fullName>
    </submittedName>
</protein>
<feature type="transmembrane region" description="Helical" evidence="1">
    <location>
        <begin position="106"/>
        <end position="127"/>
    </location>
</feature>
<keyword evidence="1" id="KW-0812">Transmembrane</keyword>
<evidence type="ECO:0000313" key="2">
    <source>
        <dbReference type="EMBL" id="QIW54576.1"/>
    </source>
</evidence>
<organism evidence="2 3">
    <name type="scientific">Pseudolactococcus raffinolactis</name>
    <dbReference type="NCBI Taxonomy" id="1366"/>
    <lineage>
        <taxon>Bacteria</taxon>
        <taxon>Bacillati</taxon>
        <taxon>Bacillota</taxon>
        <taxon>Bacilli</taxon>
        <taxon>Lactobacillales</taxon>
        <taxon>Streptococcaceae</taxon>
        <taxon>Pseudolactococcus</taxon>
    </lineage>
</organism>
<reference evidence="2 3" key="1">
    <citation type="submission" date="2019-12" db="EMBL/GenBank/DDBJ databases">
        <title>Whole genome sequences of Lactococcus raffinolactis strains isolated from sewage.</title>
        <authorList>
            <person name="Ybazeta G."/>
            <person name="Ross M."/>
            <person name="Brabant-Kirwan D."/>
            <person name="Saleh M."/>
            <person name="Dillon J.A."/>
            <person name="Splinter K."/>
            <person name="Nokhbeh R."/>
        </authorList>
    </citation>
    <scope>NUCLEOTIDE SEQUENCE [LARGE SCALE GENOMIC DNA]</scope>
    <source>
        <strain evidence="2 3">Lr_19_5</strain>
    </source>
</reference>
<evidence type="ECO:0000256" key="1">
    <source>
        <dbReference type="SAM" id="Phobius"/>
    </source>
</evidence>
<dbReference type="RefSeq" id="WP_167839055.1">
    <property type="nucleotide sequence ID" value="NZ_CP047616.1"/>
</dbReference>
<keyword evidence="1" id="KW-1133">Transmembrane helix</keyword>
<dbReference type="AlphaFoldDB" id="A0A6H0UGZ1"/>
<dbReference type="EMBL" id="CP047616">
    <property type="protein sequence ID" value="QIW54576.1"/>
    <property type="molecule type" value="Genomic_DNA"/>
</dbReference>
<evidence type="ECO:0000313" key="3">
    <source>
        <dbReference type="Proteomes" id="UP000501945"/>
    </source>
</evidence>
<feature type="transmembrane region" description="Helical" evidence="1">
    <location>
        <begin position="71"/>
        <end position="94"/>
    </location>
</feature>
<sequence length="158" mass="18290">MANLDLQFAIMIECSNCGRFTSPNEDYCEYCHEKITQEAIEKYEERKKNIVEIEQKNTEFLDTKSKNIVDFFSIFNIILIVINVIGAISFFFVTGELFGGYVEFSLSMRLTILVLSLGYTLFLYMAVEMGVKHFSNVAEIKEMKFQSLIHDENEQSSK</sequence>
<dbReference type="Proteomes" id="UP000501945">
    <property type="component" value="Chromosome"/>
</dbReference>
<keyword evidence="1" id="KW-0472">Membrane</keyword>
<name>A0A6H0UGZ1_9LACT</name>
<proteinExistence type="predicted"/>
<accession>A0A6H0UGZ1</accession>
<gene>
    <name evidence="2" type="ORF">GU336_10755</name>
</gene>